<dbReference type="Gene3D" id="3.40.50.1110">
    <property type="entry name" value="SGNH hydrolase"/>
    <property type="match status" value="1"/>
</dbReference>
<dbReference type="PROSITE" id="PS51257">
    <property type="entry name" value="PROKAR_LIPOPROTEIN"/>
    <property type="match status" value="1"/>
</dbReference>
<comment type="caution">
    <text evidence="2">The sequence shown here is derived from an EMBL/GenBank/DDBJ whole genome shotgun (WGS) entry which is preliminary data.</text>
</comment>
<feature type="domain" description="SGNH hydrolase-type esterase" evidence="1">
    <location>
        <begin position="88"/>
        <end position="266"/>
    </location>
</feature>
<keyword evidence="3" id="KW-1185">Reference proteome</keyword>
<organism evidence="2 3">
    <name type="scientific">Pedobacter quisquiliarum</name>
    <dbReference type="NCBI Taxonomy" id="1834438"/>
    <lineage>
        <taxon>Bacteria</taxon>
        <taxon>Pseudomonadati</taxon>
        <taxon>Bacteroidota</taxon>
        <taxon>Sphingobacteriia</taxon>
        <taxon>Sphingobacteriales</taxon>
        <taxon>Sphingobacteriaceae</taxon>
        <taxon>Pedobacter</taxon>
    </lineage>
</organism>
<evidence type="ECO:0000259" key="1">
    <source>
        <dbReference type="Pfam" id="PF13472"/>
    </source>
</evidence>
<dbReference type="AlphaFoldDB" id="A0A916XED2"/>
<reference evidence="2" key="1">
    <citation type="journal article" date="2014" name="Int. J. Syst. Evol. Microbiol.">
        <title>Complete genome sequence of Corynebacterium casei LMG S-19264T (=DSM 44701T), isolated from a smear-ripened cheese.</title>
        <authorList>
            <consortium name="US DOE Joint Genome Institute (JGI-PGF)"/>
            <person name="Walter F."/>
            <person name="Albersmeier A."/>
            <person name="Kalinowski J."/>
            <person name="Ruckert C."/>
        </authorList>
    </citation>
    <scope>NUCLEOTIDE SEQUENCE</scope>
    <source>
        <strain evidence="2">CGMCC 1.15343</strain>
    </source>
</reference>
<gene>
    <name evidence="2" type="ORF">GCM10011387_19100</name>
</gene>
<dbReference type="Proteomes" id="UP000651668">
    <property type="component" value="Unassembled WGS sequence"/>
</dbReference>
<reference evidence="2" key="2">
    <citation type="submission" date="2020-09" db="EMBL/GenBank/DDBJ databases">
        <authorList>
            <person name="Sun Q."/>
            <person name="Zhou Y."/>
        </authorList>
    </citation>
    <scope>NUCLEOTIDE SEQUENCE</scope>
    <source>
        <strain evidence="2">CGMCC 1.15343</strain>
    </source>
</reference>
<dbReference type="RefSeq" id="WP_188626671.1">
    <property type="nucleotide sequence ID" value="NZ_BMIL01000006.1"/>
</dbReference>
<dbReference type="SUPFAM" id="SSF52266">
    <property type="entry name" value="SGNH hydrolase"/>
    <property type="match status" value="1"/>
</dbReference>
<dbReference type="GO" id="GO:0016788">
    <property type="term" value="F:hydrolase activity, acting on ester bonds"/>
    <property type="evidence" value="ECO:0007669"/>
    <property type="project" value="UniProtKB-ARBA"/>
</dbReference>
<dbReference type="CDD" id="cd00229">
    <property type="entry name" value="SGNH_hydrolase"/>
    <property type="match status" value="1"/>
</dbReference>
<name>A0A916XED2_9SPHI</name>
<protein>
    <recommendedName>
        <fullName evidence="1">SGNH hydrolase-type esterase domain-containing protein</fullName>
    </recommendedName>
</protein>
<evidence type="ECO:0000313" key="2">
    <source>
        <dbReference type="EMBL" id="GGC65684.1"/>
    </source>
</evidence>
<accession>A0A916XED2</accession>
<dbReference type="InterPro" id="IPR036514">
    <property type="entry name" value="SGNH_hydro_sf"/>
</dbReference>
<dbReference type="EMBL" id="BMIL01000006">
    <property type="protein sequence ID" value="GGC65684.1"/>
    <property type="molecule type" value="Genomic_DNA"/>
</dbReference>
<dbReference type="Pfam" id="PF13472">
    <property type="entry name" value="Lipase_GDSL_2"/>
    <property type="match status" value="1"/>
</dbReference>
<dbReference type="InterPro" id="IPR013830">
    <property type="entry name" value="SGNH_hydro"/>
</dbReference>
<evidence type="ECO:0000313" key="3">
    <source>
        <dbReference type="Proteomes" id="UP000651668"/>
    </source>
</evidence>
<sequence length="285" mass="32217">MKKILNASKIALVLLTVTFMGCKEELYDSQMETKPTAEVVEPEKATNNAPAVKWYDDVSPVTLPEALNTPLDPALKRGNKVPTIVILGSATAEGVGASVKSNRWVELMKAKLKADKKDVSIINLGVRTYTSYHIMPNGNKVTNRPYAHQDNNITKALSKKPFLVIIQLTTNDISNGYMDEETFKNYEVIRKKLVDANVAYIFAGPQPRNFDTKSQRNRLYEFNKKLNAWDQTHVVDILRKLSQQDYRIKKAFAYKDGRNINDKGHAVVNGYMFNAPVFKQLLGYK</sequence>
<proteinExistence type="predicted"/>